<comment type="caution">
    <text evidence="2">The sequence shown here is derived from an EMBL/GenBank/DDBJ whole genome shotgun (WGS) entry which is preliminary data.</text>
</comment>
<dbReference type="PANTHER" id="PTHR36368">
    <property type="entry name" value="ATP-DEPENDENT CASEINOLYTIC PROTEASE/CROTONASE FAMILY PROTEIN"/>
    <property type="match status" value="1"/>
</dbReference>
<feature type="compositionally biased region" description="Basic and acidic residues" evidence="1">
    <location>
        <begin position="156"/>
        <end position="168"/>
    </location>
</feature>
<evidence type="ECO:0000313" key="3">
    <source>
        <dbReference type="Proteomes" id="UP001415857"/>
    </source>
</evidence>
<feature type="region of interest" description="Disordered" evidence="1">
    <location>
        <begin position="146"/>
        <end position="168"/>
    </location>
</feature>
<dbReference type="Proteomes" id="UP001415857">
    <property type="component" value="Unassembled WGS sequence"/>
</dbReference>
<dbReference type="AlphaFoldDB" id="A0AAP0RBW7"/>
<organism evidence="2 3">
    <name type="scientific">Liquidambar formosana</name>
    <name type="common">Formosan gum</name>
    <dbReference type="NCBI Taxonomy" id="63359"/>
    <lineage>
        <taxon>Eukaryota</taxon>
        <taxon>Viridiplantae</taxon>
        <taxon>Streptophyta</taxon>
        <taxon>Embryophyta</taxon>
        <taxon>Tracheophyta</taxon>
        <taxon>Spermatophyta</taxon>
        <taxon>Magnoliopsida</taxon>
        <taxon>eudicotyledons</taxon>
        <taxon>Gunneridae</taxon>
        <taxon>Pentapetalae</taxon>
        <taxon>Saxifragales</taxon>
        <taxon>Altingiaceae</taxon>
        <taxon>Liquidambar</taxon>
    </lineage>
</organism>
<dbReference type="EMBL" id="JBBPBK010000011">
    <property type="protein sequence ID" value="KAK9274819.1"/>
    <property type="molecule type" value="Genomic_DNA"/>
</dbReference>
<keyword evidence="3" id="KW-1185">Reference proteome</keyword>
<feature type="compositionally biased region" description="Acidic residues" evidence="1">
    <location>
        <begin position="68"/>
        <end position="79"/>
    </location>
</feature>
<name>A0AAP0RBW7_LIQFO</name>
<gene>
    <name evidence="2" type="ORF">L1049_022071</name>
</gene>
<protein>
    <submittedName>
        <fullName evidence="2">Uncharacterized protein</fullName>
    </submittedName>
</protein>
<reference evidence="2 3" key="1">
    <citation type="journal article" date="2024" name="Plant J.">
        <title>Genome sequences and population genomics reveal climatic adaptation and genomic divergence between two closely related sweetgum species.</title>
        <authorList>
            <person name="Xu W.Q."/>
            <person name="Ren C.Q."/>
            <person name="Zhang X.Y."/>
            <person name="Comes H.P."/>
            <person name="Liu X.H."/>
            <person name="Li Y.G."/>
            <person name="Kettle C.J."/>
            <person name="Jalonen R."/>
            <person name="Gaisberger H."/>
            <person name="Ma Y.Z."/>
            <person name="Qiu Y.X."/>
        </authorList>
    </citation>
    <scope>NUCLEOTIDE SEQUENCE [LARGE SCALE GENOMIC DNA]</scope>
    <source>
        <strain evidence="2">Hangzhou</strain>
    </source>
</reference>
<sequence>MEKHSNKDIQASAFALADTFDSQDMGSSDKLSLPSEPPDIRNWFSSYVYESPVLDTSDGFRWSGNKESEEELNVEESNGENENSGEFRTTRKIASNGFIKGDSFVGNIVQEDRTDMDSSDMLSLPSEPPDIRNWFSSYVYESPILDTSDGLGGSGNKERECEREQFNVEESKREKEILGDFRTTRKIASNGFVKRDSFVENIKQEDQSIQGNKWVEGKKNPPVLNNSPFKKISERSVKEKMTQNHYNRSTKDVERSSLGDENSLWKLERTFSPKHGLMSLNMNKNSGKDRRSPERFFHEGDFIEESSVAKAQTDKVDIVRAESQLNLIPVDGTSMKKSTCKSNDRENREKYLAENGFISTRKNKNTKMNDENSLQRPQQVKFDHLRSVGSVSLASAKDAIVKRKALSEITNIQNSDVKEISGKWRCPQKSKPNLGPPLKQLRLEQWVRRV</sequence>
<accession>A0AAP0RBW7</accession>
<evidence type="ECO:0000313" key="2">
    <source>
        <dbReference type="EMBL" id="KAK9274819.1"/>
    </source>
</evidence>
<dbReference type="PANTHER" id="PTHR36368:SF1">
    <property type="entry name" value="ATP-DEPENDENT CASEINOLYTIC PROTEASE_CROTONASE FAMILY PROTEIN"/>
    <property type="match status" value="1"/>
</dbReference>
<feature type="region of interest" description="Disordered" evidence="1">
    <location>
        <begin position="55"/>
        <end position="89"/>
    </location>
</feature>
<proteinExistence type="predicted"/>
<evidence type="ECO:0000256" key="1">
    <source>
        <dbReference type="SAM" id="MobiDB-lite"/>
    </source>
</evidence>